<name>A0A553JD11_SHEHA</name>
<organism evidence="2 3">
    <name type="scientific">Shewanella hanedai</name>
    <name type="common">Alteromonas hanedai</name>
    <dbReference type="NCBI Taxonomy" id="25"/>
    <lineage>
        <taxon>Bacteria</taxon>
        <taxon>Pseudomonadati</taxon>
        <taxon>Pseudomonadota</taxon>
        <taxon>Gammaproteobacteria</taxon>
        <taxon>Alteromonadales</taxon>
        <taxon>Shewanellaceae</taxon>
        <taxon>Shewanella</taxon>
    </lineage>
</organism>
<dbReference type="PANTHER" id="PTHR35535:SF1">
    <property type="entry name" value="HEAT SHOCK PROTEIN HSLJ"/>
    <property type="match status" value="1"/>
</dbReference>
<dbReference type="InterPro" id="IPR038670">
    <property type="entry name" value="HslJ-like_sf"/>
</dbReference>
<dbReference type="Proteomes" id="UP000318126">
    <property type="component" value="Unassembled WGS sequence"/>
</dbReference>
<dbReference type="InterPro" id="IPR053147">
    <property type="entry name" value="Hsp_HslJ-like"/>
</dbReference>
<dbReference type="PANTHER" id="PTHR35535">
    <property type="entry name" value="HEAT SHOCK PROTEIN HSLJ"/>
    <property type="match status" value="1"/>
</dbReference>
<gene>
    <name evidence="2" type="ORF">FN961_25330</name>
</gene>
<dbReference type="Pfam" id="PF03724">
    <property type="entry name" value="META"/>
    <property type="match status" value="1"/>
</dbReference>
<accession>A0A553JD11</accession>
<dbReference type="EMBL" id="VKGK01000060">
    <property type="protein sequence ID" value="TRY10336.1"/>
    <property type="molecule type" value="Genomic_DNA"/>
</dbReference>
<feature type="domain" description="DUF306" evidence="1">
    <location>
        <begin position="32"/>
        <end position="129"/>
    </location>
</feature>
<dbReference type="PROSITE" id="PS51257">
    <property type="entry name" value="PROKAR_LIPOPROTEIN"/>
    <property type="match status" value="1"/>
</dbReference>
<dbReference type="RefSeq" id="WP_144042924.1">
    <property type="nucleotide sequence ID" value="NZ_BMPL01000067.1"/>
</dbReference>
<dbReference type="Gene3D" id="2.40.128.270">
    <property type="match status" value="1"/>
</dbReference>
<sequence length="135" mass="14401">MNKQIVGCIIVLLLSGCQSMSSGDNLRSFILGDWQVESVMGTPTVVSPANLSFLAGGKIAGNNSCNNFFGSYTVEGDKVKLMPAGSTRMMCPESLMRQAGLIDKAMPLVATAEMKTDNLEFLDSAGKSIFILNKL</sequence>
<protein>
    <submittedName>
        <fullName evidence="2">META domain-containing protein</fullName>
    </submittedName>
</protein>
<dbReference type="InterPro" id="IPR005184">
    <property type="entry name" value="DUF306_Meta_HslJ"/>
</dbReference>
<evidence type="ECO:0000313" key="2">
    <source>
        <dbReference type="EMBL" id="TRY10336.1"/>
    </source>
</evidence>
<proteinExistence type="predicted"/>
<dbReference type="OrthoDB" id="5348860at2"/>
<dbReference type="AlphaFoldDB" id="A0A553JD11"/>
<keyword evidence="3" id="KW-1185">Reference proteome</keyword>
<evidence type="ECO:0000313" key="3">
    <source>
        <dbReference type="Proteomes" id="UP000318126"/>
    </source>
</evidence>
<reference evidence="3" key="1">
    <citation type="submission" date="2019-07" db="EMBL/GenBank/DDBJ databases">
        <title>Shewanella sp. YLB-08 draft genomic sequence.</title>
        <authorList>
            <person name="Yu L."/>
        </authorList>
    </citation>
    <scope>NUCLEOTIDE SEQUENCE [LARGE SCALE GENOMIC DNA]</scope>
    <source>
        <strain evidence="3">JCM 20706</strain>
    </source>
</reference>
<comment type="caution">
    <text evidence="2">The sequence shown here is derived from an EMBL/GenBank/DDBJ whole genome shotgun (WGS) entry which is preliminary data.</text>
</comment>
<evidence type="ECO:0000259" key="1">
    <source>
        <dbReference type="Pfam" id="PF03724"/>
    </source>
</evidence>